<dbReference type="AlphaFoldDB" id="A0A7J8N1B6"/>
<dbReference type="EMBL" id="JABEZX010000011">
    <property type="protein sequence ID" value="MBA0570610.1"/>
    <property type="molecule type" value="Genomic_DNA"/>
</dbReference>
<accession>A0A7J8N1B6</accession>
<keyword evidence="2" id="KW-1185">Reference proteome</keyword>
<proteinExistence type="predicted"/>
<protein>
    <submittedName>
        <fullName evidence="1">Uncharacterized protein</fullName>
    </submittedName>
</protein>
<reference evidence="1 2" key="1">
    <citation type="journal article" date="2019" name="Genome Biol. Evol.">
        <title>Insights into the evolution of the New World diploid cottons (Gossypium, subgenus Houzingenia) based on genome sequencing.</title>
        <authorList>
            <person name="Grover C.E."/>
            <person name="Arick M.A. 2nd"/>
            <person name="Thrash A."/>
            <person name="Conover J.L."/>
            <person name="Sanders W.S."/>
            <person name="Peterson D.G."/>
            <person name="Frelichowski J.E."/>
            <person name="Scheffler J.A."/>
            <person name="Scheffler B.E."/>
            <person name="Wendel J.F."/>
        </authorList>
    </citation>
    <scope>NUCLEOTIDE SEQUENCE [LARGE SCALE GENOMIC DNA]</scope>
    <source>
        <strain evidence="1">157</strain>
        <tissue evidence="1">Leaf</tissue>
    </source>
</reference>
<evidence type="ECO:0000313" key="1">
    <source>
        <dbReference type="EMBL" id="MBA0570610.1"/>
    </source>
</evidence>
<organism evidence="1 2">
    <name type="scientific">Gossypium lobatum</name>
    <dbReference type="NCBI Taxonomy" id="34289"/>
    <lineage>
        <taxon>Eukaryota</taxon>
        <taxon>Viridiplantae</taxon>
        <taxon>Streptophyta</taxon>
        <taxon>Embryophyta</taxon>
        <taxon>Tracheophyta</taxon>
        <taxon>Spermatophyta</taxon>
        <taxon>Magnoliopsida</taxon>
        <taxon>eudicotyledons</taxon>
        <taxon>Gunneridae</taxon>
        <taxon>Pentapetalae</taxon>
        <taxon>rosids</taxon>
        <taxon>malvids</taxon>
        <taxon>Malvales</taxon>
        <taxon>Malvaceae</taxon>
        <taxon>Malvoideae</taxon>
        <taxon>Gossypium</taxon>
    </lineage>
</organism>
<sequence length="44" mass="5100">MSKFSMTSTKKSPLFLCIYLIMDLIEILDKQVDSCLRVSLNRSM</sequence>
<gene>
    <name evidence="1" type="ORF">Golob_004234</name>
</gene>
<comment type="caution">
    <text evidence="1">The sequence shown here is derived from an EMBL/GenBank/DDBJ whole genome shotgun (WGS) entry which is preliminary data.</text>
</comment>
<name>A0A7J8N1B6_9ROSI</name>
<evidence type="ECO:0000313" key="2">
    <source>
        <dbReference type="Proteomes" id="UP000593572"/>
    </source>
</evidence>
<dbReference type="Proteomes" id="UP000593572">
    <property type="component" value="Unassembled WGS sequence"/>
</dbReference>
<feature type="non-terminal residue" evidence="1">
    <location>
        <position position="44"/>
    </location>
</feature>